<dbReference type="PROSITE" id="PS00211">
    <property type="entry name" value="ABC_TRANSPORTER_1"/>
    <property type="match status" value="1"/>
</dbReference>
<evidence type="ECO:0000259" key="8">
    <source>
        <dbReference type="PROSITE" id="PS50893"/>
    </source>
</evidence>
<reference evidence="9 10" key="1">
    <citation type="submission" date="2020-08" db="EMBL/GenBank/DDBJ databases">
        <title>Genomic Encyclopedia of Type Strains, Phase III (KMG-III): the genomes of soil and plant-associated and newly described type strains.</title>
        <authorList>
            <person name="Whitman W."/>
        </authorList>
    </citation>
    <scope>NUCLEOTIDE SEQUENCE [LARGE SCALE GENOMIC DNA]</scope>
    <source>
        <strain evidence="9 10">CECT 4113</strain>
    </source>
</reference>
<feature type="domain" description="ABC transporter" evidence="8">
    <location>
        <begin position="7"/>
        <end position="244"/>
    </location>
</feature>
<dbReference type="Gene3D" id="3.40.50.300">
    <property type="entry name" value="P-loop containing nucleotide triphosphate hydrolases"/>
    <property type="match status" value="2"/>
</dbReference>
<evidence type="ECO:0000256" key="7">
    <source>
        <dbReference type="ARBA" id="ARBA00023136"/>
    </source>
</evidence>
<dbReference type="SMART" id="SM00382">
    <property type="entry name" value="AAA"/>
    <property type="match status" value="2"/>
</dbReference>
<feature type="domain" description="ABC transporter" evidence="8">
    <location>
        <begin position="256"/>
        <end position="503"/>
    </location>
</feature>
<dbReference type="EMBL" id="JACHXH010000016">
    <property type="protein sequence ID" value="MBB3136642.1"/>
    <property type="molecule type" value="Genomic_DNA"/>
</dbReference>
<protein>
    <submittedName>
        <fullName evidence="9">ABC-type sugar transport system ATPase subunit</fullName>
    </submittedName>
</protein>
<dbReference type="AlphaFoldDB" id="A0A7W5BPA1"/>
<dbReference type="PANTHER" id="PTHR43790:SF9">
    <property type="entry name" value="GALACTOFURANOSE TRANSPORTER ATP-BINDING PROTEIN YTFR"/>
    <property type="match status" value="1"/>
</dbReference>
<organism evidence="9 10">
    <name type="scientific">Rhizobium pisi</name>
    <dbReference type="NCBI Taxonomy" id="574561"/>
    <lineage>
        <taxon>Bacteria</taxon>
        <taxon>Pseudomonadati</taxon>
        <taxon>Pseudomonadota</taxon>
        <taxon>Alphaproteobacteria</taxon>
        <taxon>Hyphomicrobiales</taxon>
        <taxon>Rhizobiaceae</taxon>
        <taxon>Rhizobium/Agrobacterium group</taxon>
        <taxon>Rhizobium</taxon>
    </lineage>
</organism>
<evidence type="ECO:0000256" key="1">
    <source>
        <dbReference type="ARBA" id="ARBA00005417"/>
    </source>
</evidence>
<keyword evidence="3 9" id="KW-0762">Sugar transport</keyword>
<dbReference type="InterPro" id="IPR027417">
    <property type="entry name" value="P-loop_NTPase"/>
</dbReference>
<sequence>MLIEPLLKCSNVRKTFGGLQALKEVHFEIGKGQVHGLVGENGAGKSTLLRILAGVHQPDGGTGIVYNGTSYAPHNANDALRSGIVTIHQDINLIGTMTVAENILLNNEPTGAWGLLRASKMNKLAANLLKQYHLDIDPSTPVNELPNDIKKMLQIVKAMTWNPKVLLMDEPTSSLTNVEVEVVLDLVRDLAKRGVSIVFVSHYLSEVFAVCDDITIMRDGRTVGTLRTSDTTISQVVRHMLGRELVEEQSRSARGTQHNEVLLSVRNLTVPGVLNDISFDLHRGEILGFTGLTGSGLSELARAIYGVSGMRREKGTFELEGKATGLANPAQSLKQGLALLTNDRLREGILPDFSITDNVCLPIIDRYRKPTGLLNLGELNAAGREAITKLRVKASGPDAPIKSLSGGNQQKVLIAKWLTTNPKVFLLDDPTVGIDVGSKDEIRKLIEQIAAEGVGVIIFTTEIPDIEKLCDRAFVMFRGTVVGEFQGEKLEKNRILETSVSGRMAA</sequence>
<keyword evidence="10" id="KW-1185">Reference proteome</keyword>
<comment type="caution">
    <text evidence="9">The sequence shown here is derived from an EMBL/GenBank/DDBJ whole genome shotgun (WGS) entry which is preliminary data.</text>
</comment>
<evidence type="ECO:0000313" key="9">
    <source>
        <dbReference type="EMBL" id="MBB3136642.1"/>
    </source>
</evidence>
<dbReference type="RefSeq" id="WP_131614163.1">
    <property type="nucleotide sequence ID" value="NZ_JACHXH010000016.1"/>
</dbReference>
<accession>A0A7W5BPA1</accession>
<comment type="similarity">
    <text evidence="1">Belongs to the ABC transporter superfamily.</text>
</comment>
<dbReference type="SUPFAM" id="SSF52540">
    <property type="entry name" value="P-loop containing nucleoside triphosphate hydrolases"/>
    <property type="match status" value="2"/>
</dbReference>
<proteinExistence type="inferred from homology"/>
<keyword evidence="2" id="KW-0813">Transport</keyword>
<dbReference type="PANTHER" id="PTHR43790">
    <property type="entry name" value="CARBOHYDRATE TRANSPORT ATP-BINDING PROTEIN MG119-RELATED"/>
    <property type="match status" value="1"/>
</dbReference>
<evidence type="ECO:0000256" key="5">
    <source>
        <dbReference type="ARBA" id="ARBA00022741"/>
    </source>
</evidence>
<evidence type="ECO:0000256" key="2">
    <source>
        <dbReference type="ARBA" id="ARBA00022448"/>
    </source>
</evidence>
<name>A0A7W5BPA1_9HYPH</name>
<dbReference type="GO" id="GO:0005524">
    <property type="term" value="F:ATP binding"/>
    <property type="evidence" value="ECO:0007669"/>
    <property type="project" value="UniProtKB-KW"/>
</dbReference>
<keyword evidence="6" id="KW-0067">ATP-binding</keyword>
<keyword evidence="5" id="KW-0547">Nucleotide-binding</keyword>
<evidence type="ECO:0000313" key="10">
    <source>
        <dbReference type="Proteomes" id="UP000518315"/>
    </source>
</evidence>
<dbReference type="CDD" id="cd03216">
    <property type="entry name" value="ABC_Carb_Monos_I"/>
    <property type="match status" value="1"/>
</dbReference>
<dbReference type="InterPro" id="IPR003439">
    <property type="entry name" value="ABC_transporter-like_ATP-bd"/>
</dbReference>
<dbReference type="InterPro" id="IPR050107">
    <property type="entry name" value="ABC_carbohydrate_import_ATPase"/>
</dbReference>
<keyword evidence="4" id="KW-0677">Repeat</keyword>
<dbReference type="CDD" id="cd03215">
    <property type="entry name" value="ABC_Carb_Monos_II"/>
    <property type="match status" value="1"/>
</dbReference>
<evidence type="ECO:0000256" key="3">
    <source>
        <dbReference type="ARBA" id="ARBA00022597"/>
    </source>
</evidence>
<evidence type="ECO:0000256" key="6">
    <source>
        <dbReference type="ARBA" id="ARBA00022840"/>
    </source>
</evidence>
<dbReference type="Pfam" id="PF00005">
    <property type="entry name" value="ABC_tran"/>
    <property type="match status" value="2"/>
</dbReference>
<dbReference type="GO" id="GO:0016887">
    <property type="term" value="F:ATP hydrolysis activity"/>
    <property type="evidence" value="ECO:0007669"/>
    <property type="project" value="InterPro"/>
</dbReference>
<dbReference type="InterPro" id="IPR003593">
    <property type="entry name" value="AAA+_ATPase"/>
</dbReference>
<dbReference type="InterPro" id="IPR017871">
    <property type="entry name" value="ABC_transporter-like_CS"/>
</dbReference>
<evidence type="ECO:0000256" key="4">
    <source>
        <dbReference type="ARBA" id="ARBA00022737"/>
    </source>
</evidence>
<dbReference type="Proteomes" id="UP000518315">
    <property type="component" value="Unassembled WGS sequence"/>
</dbReference>
<keyword evidence="7" id="KW-0472">Membrane</keyword>
<gene>
    <name evidence="9" type="ORF">FHS26_004399</name>
</gene>
<dbReference type="PROSITE" id="PS50893">
    <property type="entry name" value="ABC_TRANSPORTER_2"/>
    <property type="match status" value="2"/>
</dbReference>